<dbReference type="Proteomes" id="UP000317557">
    <property type="component" value="Unassembled WGS sequence"/>
</dbReference>
<sequence length="664" mass="71731">MKKLLALAAVLLLWGTAGVFAQSESTDSMKIEIEPDPVSLQVGSELQLKATLMSAEGEALPDTILFYSRNGGDLEVSRTGYLKANKPGTYNVIALRSGPRDQRVVKRFDVEVPYPPIAAVKFINKPANVYTGTTVNLSVDVIDEMDLIRENPELSISSSNSDVASVSHGKLIALKEGSATITATSEGKSTTWNVNVKKNPATAIEIGNTETTILTGDVVHFEAVAKSSGGSSVNVPITYSYVAQPDDNLGQAAEAQVSQKGKFVANLPGVYTLIAKSGSAVGQQVIRVNQRDVAKDLEVVGHGEVLDVHTSDLWVWEGVDGRDYAITGTWGANGDAYFWDVTDPANMHTIDTVRVDARTVNDVKISEDGKVGILTREGASNRKNGIVILDVSDPHNVSVISEYTEGLTGGVHNAFIYEGHVYAVNNGRRYDIINIEDPANPETVGRFELDTPGHAIHDVWIEDGIAYSSNWSDGVVAVDIGSQNSELADAGGSPANPVKLGSYTYPSGWNHAAFPFKSESTGDFYVIAGDEAFPYGLPSRDNPVGAAGWIHFVKFDGWDNPEEVARYQVPEAGTHNFWVVGDTLYIAYYNAGLRIVDISGELMGNLYDQGREIARFAPNHPDAIVPNAPFTWGPQPYKGHIFVSDWNSGIWALKLKENPQQASN</sequence>
<organism evidence="2 3">
    <name type="scientific">Gracilimonas mengyeensis</name>
    <dbReference type="NCBI Taxonomy" id="1302730"/>
    <lineage>
        <taxon>Bacteria</taxon>
        <taxon>Pseudomonadati</taxon>
        <taxon>Balneolota</taxon>
        <taxon>Balneolia</taxon>
        <taxon>Balneolales</taxon>
        <taxon>Balneolaceae</taxon>
        <taxon>Gracilimonas</taxon>
    </lineage>
</organism>
<gene>
    <name evidence="2" type="ORF">SAMN06265219_11585</name>
</gene>
<dbReference type="SUPFAM" id="SSF49373">
    <property type="entry name" value="Invasin/intimin cell-adhesion fragments"/>
    <property type="match status" value="1"/>
</dbReference>
<dbReference type="InterPro" id="IPR013211">
    <property type="entry name" value="LVIVD"/>
</dbReference>
<dbReference type="RefSeq" id="WP_142455648.1">
    <property type="nucleotide sequence ID" value="NZ_FXTP01000015.1"/>
</dbReference>
<evidence type="ECO:0000313" key="2">
    <source>
        <dbReference type="EMBL" id="SMO91434.1"/>
    </source>
</evidence>
<accession>A0A521F5L8</accession>
<keyword evidence="1" id="KW-0732">Signal</keyword>
<evidence type="ECO:0000313" key="3">
    <source>
        <dbReference type="Proteomes" id="UP000317557"/>
    </source>
</evidence>
<dbReference type="InterPro" id="IPR008964">
    <property type="entry name" value="Invasin/intimin_cell_adhesion"/>
</dbReference>
<keyword evidence="3" id="KW-1185">Reference proteome</keyword>
<evidence type="ECO:0000256" key="1">
    <source>
        <dbReference type="SAM" id="SignalP"/>
    </source>
</evidence>
<dbReference type="EMBL" id="FXTP01000015">
    <property type="protein sequence ID" value="SMO91434.1"/>
    <property type="molecule type" value="Genomic_DNA"/>
</dbReference>
<dbReference type="AlphaFoldDB" id="A0A521F5L8"/>
<dbReference type="Gene3D" id="2.60.40.1080">
    <property type="match status" value="1"/>
</dbReference>
<dbReference type="OrthoDB" id="9815940at2"/>
<dbReference type="SUPFAM" id="SSF63829">
    <property type="entry name" value="Calcium-dependent phosphotriesterase"/>
    <property type="match status" value="1"/>
</dbReference>
<name>A0A521F5L8_9BACT</name>
<dbReference type="Pfam" id="PF08309">
    <property type="entry name" value="LVIVD"/>
    <property type="match status" value="2"/>
</dbReference>
<feature type="chain" id="PRO_5021970541" evidence="1">
    <location>
        <begin position="22"/>
        <end position="664"/>
    </location>
</feature>
<feature type="signal peptide" evidence="1">
    <location>
        <begin position="1"/>
        <end position="21"/>
    </location>
</feature>
<reference evidence="2 3" key="1">
    <citation type="submission" date="2017-05" db="EMBL/GenBank/DDBJ databases">
        <authorList>
            <person name="Varghese N."/>
            <person name="Submissions S."/>
        </authorList>
    </citation>
    <scope>NUCLEOTIDE SEQUENCE [LARGE SCALE GENOMIC DNA]</scope>
    <source>
        <strain evidence="2 3">DSM 21985</strain>
    </source>
</reference>
<protein>
    <submittedName>
        <fullName evidence="2">Uncharacterized conserved protein</fullName>
    </submittedName>
</protein>
<proteinExistence type="predicted"/>